<evidence type="ECO:0000256" key="3">
    <source>
        <dbReference type="ARBA" id="ARBA00007870"/>
    </source>
</evidence>
<dbReference type="Proteomes" id="UP000664495">
    <property type="component" value="Unassembled WGS sequence"/>
</dbReference>
<sequence>MKIAIAGAGAMGSRIGLMLHQAGNEVILIDRWPDHIKAIRENGLIGEFEDHKVVAHLPIYSPEEIVEDHTSVDLVVALTKSMQLRAMFQDIQPIISEKTFVFCLLNGLGHDETLSEFIPRENIIFGTTTWTAGLAGPGHASLVGTGSIEMENLDPSGKAFTLEVLEVFQKAGLNPVYSNNVRYSIWKKACINGTLNGLCTILDCNIADFGSLSIAGDLIETIVGEFASVAEVEGIILDQPQVIQAIEATYDVKAQGLHFPSMYQDLIRNHRKTEIDYINGAVWQKGMNYQISTPYCAFLTQLIHAKEELLEAK</sequence>
<dbReference type="InterPro" id="IPR003710">
    <property type="entry name" value="ApbA"/>
</dbReference>
<evidence type="ECO:0000256" key="1">
    <source>
        <dbReference type="ARBA" id="ARBA00002919"/>
    </source>
</evidence>
<evidence type="ECO:0000313" key="15">
    <source>
        <dbReference type="Proteomes" id="UP000664495"/>
    </source>
</evidence>
<evidence type="ECO:0000256" key="9">
    <source>
        <dbReference type="ARBA" id="ARBA00032024"/>
    </source>
</evidence>
<evidence type="ECO:0000256" key="2">
    <source>
        <dbReference type="ARBA" id="ARBA00004994"/>
    </source>
</evidence>
<dbReference type="EC" id="1.1.1.169" evidence="4 11"/>
<keyword evidence="6 11" id="KW-0566">Pantothenate biosynthesis</keyword>
<dbReference type="PANTHER" id="PTHR43765:SF2">
    <property type="entry name" value="2-DEHYDROPANTOATE 2-REDUCTASE"/>
    <property type="match status" value="1"/>
</dbReference>
<organism evidence="14 15">
    <name type="scientific">Candidatus Enterococcus murrayae</name>
    <dbReference type="NCBI Taxonomy" id="2815321"/>
    <lineage>
        <taxon>Bacteria</taxon>
        <taxon>Bacillati</taxon>
        <taxon>Bacillota</taxon>
        <taxon>Bacilli</taxon>
        <taxon>Lactobacillales</taxon>
        <taxon>Enterococcaceae</taxon>
        <taxon>Enterococcus</taxon>
    </lineage>
</organism>
<keyword evidence="15" id="KW-1185">Reference proteome</keyword>
<gene>
    <name evidence="14" type="ORF">JZO85_19480</name>
</gene>
<evidence type="ECO:0000259" key="12">
    <source>
        <dbReference type="Pfam" id="PF02558"/>
    </source>
</evidence>
<evidence type="ECO:0000256" key="8">
    <source>
        <dbReference type="ARBA" id="ARBA00023002"/>
    </source>
</evidence>
<dbReference type="InterPro" id="IPR008927">
    <property type="entry name" value="6-PGluconate_DH-like_C_sf"/>
</dbReference>
<dbReference type="PANTHER" id="PTHR43765">
    <property type="entry name" value="2-DEHYDROPANTOATE 2-REDUCTASE-RELATED"/>
    <property type="match status" value="1"/>
</dbReference>
<evidence type="ECO:0000256" key="11">
    <source>
        <dbReference type="RuleBase" id="RU362068"/>
    </source>
</evidence>
<accession>A0ABS3HLX2</accession>
<dbReference type="SUPFAM" id="SSF48179">
    <property type="entry name" value="6-phosphogluconate dehydrogenase C-terminal domain-like"/>
    <property type="match status" value="1"/>
</dbReference>
<keyword evidence="8 11" id="KW-0560">Oxidoreductase</keyword>
<dbReference type="InterPro" id="IPR050838">
    <property type="entry name" value="Ketopantoate_reductase"/>
</dbReference>
<dbReference type="Pfam" id="PF08546">
    <property type="entry name" value="ApbA_C"/>
    <property type="match status" value="1"/>
</dbReference>
<feature type="domain" description="Ketopantoate reductase N-terminal" evidence="12">
    <location>
        <begin position="3"/>
        <end position="154"/>
    </location>
</feature>
<dbReference type="Pfam" id="PF02558">
    <property type="entry name" value="ApbA"/>
    <property type="match status" value="1"/>
</dbReference>
<dbReference type="NCBIfam" id="NF005088">
    <property type="entry name" value="PRK06522.1-2"/>
    <property type="match status" value="1"/>
</dbReference>
<comment type="pathway">
    <text evidence="2 11">Cofactor biosynthesis; (R)-pantothenate biosynthesis; (R)-pantoate from 3-methyl-2-oxobutanoate: step 2/2.</text>
</comment>
<comment type="catalytic activity">
    <reaction evidence="10 11">
        <text>(R)-pantoate + NADP(+) = 2-dehydropantoate + NADPH + H(+)</text>
        <dbReference type="Rhea" id="RHEA:16233"/>
        <dbReference type="ChEBI" id="CHEBI:11561"/>
        <dbReference type="ChEBI" id="CHEBI:15378"/>
        <dbReference type="ChEBI" id="CHEBI:15980"/>
        <dbReference type="ChEBI" id="CHEBI:57783"/>
        <dbReference type="ChEBI" id="CHEBI:58349"/>
        <dbReference type="EC" id="1.1.1.169"/>
    </reaction>
</comment>
<name>A0ABS3HLX2_9ENTE</name>
<dbReference type="InterPro" id="IPR013332">
    <property type="entry name" value="KPR_N"/>
</dbReference>
<comment type="function">
    <text evidence="1 11">Catalyzes the NADPH-dependent reduction of ketopantoate into pantoic acid.</text>
</comment>
<protein>
    <recommendedName>
        <fullName evidence="5 11">2-dehydropantoate 2-reductase</fullName>
        <ecNumber evidence="4 11">1.1.1.169</ecNumber>
    </recommendedName>
    <alternativeName>
        <fullName evidence="9 11">Ketopantoate reductase</fullName>
    </alternativeName>
</protein>
<dbReference type="NCBIfam" id="TIGR00745">
    <property type="entry name" value="apbA_panE"/>
    <property type="match status" value="1"/>
</dbReference>
<comment type="caution">
    <text evidence="14">The sequence shown here is derived from an EMBL/GenBank/DDBJ whole genome shotgun (WGS) entry which is preliminary data.</text>
</comment>
<dbReference type="RefSeq" id="WP_207110179.1">
    <property type="nucleotide sequence ID" value="NZ_JAFLVR010000060.1"/>
</dbReference>
<reference evidence="14 15" key="1">
    <citation type="submission" date="2021-03" db="EMBL/GenBank/DDBJ databases">
        <title>Enterococcal diversity collection.</title>
        <authorList>
            <person name="Gilmore M.S."/>
            <person name="Schwartzman J."/>
            <person name="Van Tyne D."/>
            <person name="Martin M."/>
            <person name="Earl A.M."/>
            <person name="Manson A.L."/>
            <person name="Straub T."/>
            <person name="Salamzade R."/>
            <person name="Saavedra J."/>
            <person name="Lebreton F."/>
            <person name="Prichula J."/>
            <person name="Schaufler K."/>
            <person name="Gaca A."/>
            <person name="Sgardioli B."/>
            <person name="Wagenaar J."/>
            <person name="Strong T."/>
        </authorList>
    </citation>
    <scope>NUCLEOTIDE SEQUENCE [LARGE SCALE GENOMIC DNA]</scope>
    <source>
        <strain evidence="14 15">MJM16</strain>
    </source>
</reference>
<feature type="domain" description="Ketopantoate reductase C-terminal" evidence="13">
    <location>
        <begin position="180"/>
        <end position="307"/>
    </location>
</feature>
<evidence type="ECO:0000256" key="5">
    <source>
        <dbReference type="ARBA" id="ARBA00019465"/>
    </source>
</evidence>
<evidence type="ECO:0000313" key="14">
    <source>
        <dbReference type="EMBL" id="MBO0454445.1"/>
    </source>
</evidence>
<evidence type="ECO:0000256" key="7">
    <source>
        <dbReference type="ARBA" id="ARBA00022857"/>
    </source>
</evidence>
<dbReference type="InterPro" id="IPR013752">
    <property type="entry name" value="KPA_reductase"/>
</dbReference>
<evidence type="ECO:0000259" key="13">
    <source>
        <dbReference type="Pfam" id="PF08546"/>
    </source>
</evidence>
<keyword evidence="7 11" id="KW-0521">NADP</keyword>
<evidence type="ECO:0000256" key="6">
    <source>
        <dbReference type="ARBA" id="ARBA00022655"/>
    </source>
</evidence>
<comment type="similarity">
    <text evidence="3 11">Belongs to the ketopantoate reductase family.</text>
</comment>
<dbReference type="Gene3D" id="3.40.50.720">
    <property type="entry name" value="NAD(P)-binding Rossmann-like Domain"/>
    <property type="match status" value="1"/>
</dbReference>
<evidence type="ECO:0000256" key="10">
    <source>
        <dbReference type="ARBA" id="ARBA00048793"/>
    </source>
</evidence>
<dbReference type="InterPro" id="IPR036291">
    <property type="entry name" value="NAD(P)-bd_dom_sf"/>
</dbReference>
<dbReference type="Gene3D" id="1.10.1040.10">
    <property type="entry name" value="N-(1-d-carboxylethyl)-l-norvaline Dehydrogenase, domain 2"/>
    <property type="match status" value="1"/>
</dbReference>
<dbReference type="InterPro" id="IPR013328">
    <property type="entry name" value="6PGD_dom2"/>
</dbReference>
<dbReference type="EMBL" id="JAFLVR010000060">
    <property type="protein sequence ID" value="MBO0454445.1"/>
    <property type="molecule type" value="Genomic_DNA"/>
</dbReference>
<evidence type="ECO:0000256" key="4">
    <source>
        <dbReference type="ARBA" id="ARBA00013014"/>
    </source>
</evidence>
<dbReference type="SUPFAM" id="SSF51735">
    <property type="entry name" value="NAD(P)-binding Rossmann-fold domains"/>
    <property type="match status" value="1"/>
</dbReference>
<proteinExistence type="inferred from homology"/>